<dbReference type="Pfam" id="PF08282">
    <property type="entry name" value="Hydrolase_3"/>
    <property type="match status" value="1"/>
</dbReference>
<dbReference type="PANTHER" id="PTHR21485:SF3">
    <property type="entry name" value="N-ACYLNEURAMINATE CYTIDYLYLTRANSFERASE"/>
    <property type="match status" value="1"/>
</dbReference>
<dbReference type="Proteomes" id="UP000238157">
    <property type="component" value="Unassembled WGS sequence"/>
</dbReference>
<evidence type="ECO:0000313" key="8">
    <source>
        <dbReference type="EMBL" id="PRY84991.1"/>
    </source>
</evidence>
<feature type="binding site" evidence="7">
    <location>
        <position position="118"/>
    </location>
    <ligand>
        <name>Mg(2+)</name>
        <dbReference type="ChEBI" id="CHEBI:18420"/>
    </ligand>
</feature>
<name>A0A2T0WE73_9BACT</name>
<dbReference type="Gene3D" id="3.40.50.1000">
    <property type="entry name" value="HAD superfamily/HAD-like"/>
    <property type="match status" value="1"/>
</dbReference>
<gene>
    <name evidence="8" type="ORF">CLW00_11532</name>
</gene>
<dbReference type="CDD" id="cd01630">
    <property type="entry name" value="HAD_KDO-like"/>
    <property type="match status" value="1"/>
</dbReference>
<reference evidence="8 9" key="1">
    <citation type="submission" date="2018-03" db="EMBL/GenBank/DDBJ databases">
        <title>Genomic Encyclopedia of Archaeal and Bacterial Type Strains, Phase II (KMG-II): from individual species to whole genera.</title>
        <authorList>
            <person name="Goeker M."/>
        </authorList>
    </citation>
    <scope>NUCLEOTIDE SEQUENCE [LARGE SCALE GENOMIC DNA]</scope>
    <source>
        <strain evidence="8 9">DSM 27929</strain>
    </source>
</reference>
<dbReference type="SFLD" id="SFLDS00003">
    <property type="entry name" value="Haloacid_Dehalogenase"/>
    <property type="match status" value="1"/>
</dbReference>
<feature type="binding site" evidence="7">
    <location>
        <position position="27"/>
    </location>
    <ligand>
        <name>substrate</name>
    </ligand>
</feature>
<evidence type="ECO:0000256" key="1">
    <source>
        <dbReference type="ARBA" id="ARBA00001946"/>
    </source>
</evidence>
<dbReference type="SFLD" id="SFLDG01136">
    <property type="entry name" value="C1.6:_Phosphoserine_Phosphatas"/>
    <property type="match status" value="1"/>
</dbReference>
<evidence type="ECO:0000256" key="6">
    <source>
        <dbReference type="ARBA" id="ARBA00022842"/>
    </source>
</evidence>
<feature type="binding site" evidence="7">
    <location>
        <position position="25"/>
    </location>
    <ligand>
        <name>Mg(2+)</name>
        <dbReference type="ChEBI" id="CHEBI:18420"/>
    </ligand>
</feature>
<comment type="caution">
    <text evidence="8">The sequence shown here is derived from an EMBL/GenBank/DDBJ whole genome shotgun (WGS) entry which is preliminary data.</text>
</comment>
<comment type="cofactor">
    <cofactor evidence="1 7">
        <name>Mg(2+)</name>
        <dbReference type="ChEBI" id="CHEBI:18420"/>
    </cofactor>
</comment>
<dbReference type="InterPro" id="IPR023214">
    <property type="entry name" value="HAD_sf"/>
</dbReference>
<dbReference type="PANTHER" id="PTHR21485">
    <property type="entry name" value="HAD SUPERFAMILY MEMBERS CMAS AND KDSC"/>
    <property type="match status" value="1"/>
</dbReference>
<evidence type="ECO:0000256" key="3">
    <source>
        <dbReference type="ARBA" id="ARBA00011881"/>
    </source>
</evidence>
<accession>A0A2T0WE73</accession>
<keyword evidence="6 7" id="KW-0460">Magnesium</keyword>
<dbReference type="GO" id="GO:0008781">
    <property type="term" value="F:N-acylneuraminate cytidylyltransferase activity"/>
    <property type="evidence" value="ECO:0007669"/>
    <property type="project" value="TreeGrafter"/>
</dbReference>
<protein>
    <submittedName>
        <fullName evidence="8">3-deoxy-D-manno-octulosonate 8-phosphate phosphatase (KDO 8-P phosphatase)</fullName>
    </submittedName>
</protein>
<dbReference type="GO" id="GO:0046872">
    <property type="term" value="F:metal ion binding"/>
    <property type="evidence" value="ECO:0007669"/>
    <property type="project" value="UniProtKB-KW"/>
</dbReference>
<evidence type="ECO:0000256" key="2">
    <source>
        <dbReference type="ARBA" id="ARBA00005893"/>
    </source>
</evidence>
<dbReference type="FunFam" id="3.40.50.1000:FF:000029">
    <property type="entry name" value="3-deoxy-D-manno-octulosonate 8-phosphate phosphatase KdsC"/>
    <property type="match status" value="1"/>
</dbReference>
<dbReference type="RefSeq" id="WP_106135272.1">
    <property type="nucleotide sequence ID" value="NZ_PVTR01000015.1"/>
</dbReference>
<sequence>MQGYFEDLSPEIKEKAAKIKLLVTDVDGVLTDGGIIYDNSGMEYKRFNAKDGFVVHPLKKNGVLVGAISGRKSKVVENRLEELKFDFHYHDIWDKDKKLREILEVLEVNYEEVAYIGDDLIDLPLLKKVGFSICPADTFPYIKKEVDFISSCKGGHGVFREVGDLILHSKDLLDFVISKYADK</sequence>
<comment type="similarity">
    <text evidence="2">Belongs to the KdsC family.</text>
</comment>
<dbReference type="SFLD" id="SFLDG01138">
    <property type="entry name" value="C1.6.2:_Deoxy-d-mannose-octulo"/>
    <property type="match status" value="1"/>
</dbReference>
<keyword evidence="9" id="KW-1185">Reference proteome</keyword>
<proteinExistence type="inferred from homology"/>
<organism evidence="8 9">
    <name type="scientific">Mongoliibacter ruber</name>
    <dbReference type="NCBI Taxonomy" id="1750599"/>
    <lineage>
        <taxon>Bacteria</taxon>
        <taxon>Pseudomonadati</taxon>
        <taxon>Bacteroidota</taxon>
        <taxon>Cytophagia</taxon>
        <taxon>Cytophagales</taxon>
        <taxon>Cyclobacteriaceae</taxon>
        <taxon>Mongoliibacter</taxon>
    </lineage>
</organism>
<evidence type="ECO:0000256" key="5">
    <source>
        <dbReference type="ARBA" id="ARBA00022801"/>
    </source>
</evidence>
<keyword evidence="4 7" id="KW-0479">Metal-binding</keyword>
<dbReference type="AlphaFoldDB" id="A0A2T0WE73"/>
<dbReference type="EMBL" id="PVTR01000015">
    <property type="protein sequence ID" value="PRY84991.1"/>
    <property type="molecule type" value="Genomic_DNA"/>
</dbReference>
<dbReference type="OrthoDB" id="9805604at2"/>
<comment type="subunit">
    <text evidence="3">Homotetramer.</text>
</comment>
<evidence type="ECO:0000256" key="7">
    <source>
        <dbReference type="PIRSR" id="PIRSR006118-2"/>
    </source>
</evidence>
<keyword evidence="5" id="KW-0378">Hydrolase</keyword>
<evidence type="ECO:0000256" key="4">
    <source>
        <dbReference type="ARBA" id="ARBA00022723"/>
    </source>
</evidence>
<dbReference type="GO" id="GO:0016788">
    <property type="term" value="F:hydrolase activity, acting on ester bonds"/>
    <property type="evidence" value="ECO:0007669"/>
    <property type="project" value="InterPro"/>
</dbReference>
<dbReference type="InterPro" id="IPR050793">
    <property type="entry name" value="CMP-NeuNAc_synthase"/>
</dbReference>
<dbReference type="NCBIfam" id="TIGR01670">
    <property type="entry name" value="KdsC-phosphatas"/>
    <property type="match status" value="1"/>
</dbReference>
<dbReference type="PIRSF" id="PIRSF006118">
    <property type="entry name" value="KDO8-P_Ptase"/>
    <property type="match status" value="1"/>
</dbReference>
<dbReference type="InterPro" id="IPR010023">
    <property type="entry name" value="KdsC_fam"/>
</dbReference>
<dbReference type="InterPro" id="IPR036412">
    <property type="entry name" value="HAD-like_sf"/>
</dbReference>
<dbReference type="SUPFAM" id="SSF56784">
    <property type="entry name" value="HAD-like"/>
    <property type="match status" value="1"/>
</dbReference>
<evidence type="ECO:0000313" key="9">
    <source>
        <dbReference type="Proteomes" id="UP000238157"/>
    </source>
</evidence>